<feature type="transmembrane region" description="Helical" evidence="5">
    <location>
        <begin position="39"/>
        <end position="56"/>
    </location>
</feature>
<name>A0ABM9B0V6_9BACT</name>
<accession>A0ABM9B0V6</accession>
<dbReference type="InterPro" id="IPR032808">
    <property type="entry name" value="DoxX"/>
</dbReference>
<keyword evidence="2 5" id="KW-0812">Transmembrane</keyword>
<protein>
    <recommendedName>
        <fullName evidence="8">DoxX family protein</fullName>
    </recommendedName>
</protein>
<organism evidence="6 7">
    <name type="scientific">Neolewinella maritima</name>
    <dbReference type="NCBI Taxonomy" id="1383882"/>
    <lineage>
        <taxon>Bacteria</taxon>
        <taxon>Pseudomonadati</taxon>
        <taxon>Bacteroidota</taxon>
        <taxon>Saprospiria</taxon>
        <taxon>Saprospirales</taxon>
        <taxon>Lewinellaceae</taxon>
        <taxon>Neolewinella</taxon>
    </lineage>
</organism>
<evidence type="ECO:0000256" key="3">
    <source>
        <dbReference type="ARBA" id="ARBA00022989"/>
    </source>
</evidence>
<keyword evidence="4 5" id="KW-0472">Membrane</keyword>
<dbReference type="Pfam" id="PF13564">
    <property type="entry name" value="DoxX_2"/>
    <property type="match status" value="1"/>
</dbReference>
<comment type="caution">
    <text evidence="6">The sequence shown here is derived from an EMBL/GenBank/DDBJ whole genome shotgun (WGS) entry which is preliminary data.</text>
</comment>
<keyword evidence="7" id="KW-1185">Reference proteome</keyword>
<sequence length="88" mass="9826">MKQEFVRYGYARQRPLVGYLQVLGGVGLIAGYYLSPPLATAAATGLTLMMAYGFGVRRYIRDTLLQSMPALFYALLNLYLAVHYGQQL</sequence>
<evidence type="ECO:0000256" key="2">
    <source>
        <dbReference type="ARBA" id="ARBA00022692"/>
    </source>
</evidence>
<evidence type="ECO:0000256" key="4">
    <source>
        <dbReference type="ARBA" id="ARBA00023136"/>
    </source>
</evidence>
<evidence type="ECO:0000313" key="7">
    <source>
        <dbReference type="Proteomes" id="UP000837803"/>
    </source>
</evidence>
<reference evidence="6" key="1">
    <citation type="submission" date="2021-12" db="EMBL/GenBank/DDBJ databases">
        <authorList>
            <person name="Rodrigo-Torres L."/>
            <person name="Arahal R. D."/>
            <person name="Lucena T."/>
        </authorList>
    </citation>
    <scope>NUCLEOTIDE SEQUENCE</scope>
    <source>
        <strain evidence="6">CECT 8419</strain>
    </source>
</reference>
<gene>
    <name evidence="6" type="ORF">LEM8419_01768</name>
</gene>
<evidence type="ECO:0008006" key="8">
    <source>
        <dbReference type="Google" id="ProtNLM"/>
    </source>
</evidence>
<feature type="transmembrane region" description="Helical" evidence="5">
    <location>
        <begin position="68"/>
        <end position="85"/>
    </location>
</feature>
<evidence type="ECO:0000256" key="5">
    <source>
        <dbReference type="SAM" id="Phobius"/>
    </source>
</evidence>
<comment type="subcellular location">
    <subcellularLocation>
        <location evidence="1">Membrane</location>
        <topology evidence="1">Multi-pass membrane protein</topology>
    </subcellularLocation>
</comment>
<proteinExistence type="predicted"/>
<evidence type="ECO:0000256" key="1">
    <source>
        <dbReference type="ARBA" id="ARBA00004141"/>
    </source>
</evidence>
<dbReference type="RefSeq" id="WP_238750671.1">
    <property type="nucleotide sequence ID" value="NZ_CAKLPZ010000002.1"/>
</dbReference>
<keyword evidence="3 5" id="KW-1133">Transmembrane helix</keyword>
<dbReference type="EMBL" id="CAKLPZ010000002">
    <property type="protein sequence ID" value="CAH1000634.1"/>
    <property type="molecule type" value="Genomic_DNA"/>
</dbReference>
<feature type="transmembrane region" description="Helical" evidence="5">
    <location>
        <begin position="16"/>
        <end position="33"/>
    </location>
</feature>
<dbReference type="Proteomes" id="UP000837803">
    <property type="component" value="Unassembled WGS sequence"/>
</dbReference>
<evidence type="ECO:0000313" key="6">
    <source>
        <dbReference type="EMBL" id="CAH1000634.1"/>
    </source>
</evidence>